<proteinExistence type="predicted"/>
<dbReference type="RefSeq" id="WP_023268009.1">
    <property type="nucleotide sequence ID" value="NZ_AXZL01000072.1"/>
</dbReference>
<name>A0ABP2Z126_9GAMM</name>
<organism evidence="1 2">
    <name type="scientific">Shewanella decolorationis S12</name>
    <dbReference type="NCBI Taxonomy" id="1353536"/>
    <lineage>
        <taxon>Bacteria</taxon>
        <taxon>Pseudomonadati</taxon>
        <taxon>Pseudomonadota</taxon>
        <taxon>Gammaproteobacteria</taxon>
        <taxon>Alteromonadales</taxon>
        <taxon>Shewanellaceae</taxon>
        <taxon>Shewanella</taxon>
    </lineage>
</organism>
<sequence>MSAKDVALLVAESPWYTPNVNQGAASSLPFFEGVKKLNNDSATDRRFNIYHCNFYDNNSFDSAIEHLAKASEERQILYVGAHGSQEFIADAEIEHIADVVADAGGRIKGLIVSSCFVGSNDKVAKASELGFKPNTFKEVRGPNWILAYKYSVDWLSSVMLETSVIHHFSMAYMEGTINSKAQILDVFNNALALFNPNANFGWDSDKHDVTLTECIRVWVRPQGAEFAKDVTEELALFTEYDEDYDE</sequence>
<accession>A0ABP2Z126</accession>
<gene>
    <name evidence="1" type="ORF">SHD_3087</name>
</gene>
<reference evidence="1 2" key="1">
    <citation type="journal article" date="2013" name="Genome Announc.">
        <title>Draft Genome Sequence of Shewanella decolorationis S12, a Dye-Degrading Bacterium Isolated from a Wastewater Treatment Plant.</title>
        <authorList>
            <person name="Xu M."/>
            <person name="Fang Y."/>
            <person name="Liu J."/>
            <person name="Chen X."/>
            <person name="Sun G."/>
            <person name="Guo J."/>
            <person name="Hua Z."/>
            <person name="Tu Q."/>
            <person name="Wu L."/>
            <person name="Zhou J."/>
            <person name="Liu X."/>
        </authorList>
    </citation>
    <scope>NUCLEOTIDE SEQUENCE [LARGE SCALE GENOMIC DNA]</scope>
    <source>
        <strain evidence="1 2">S12</strain>
    </source>
</reference>
<dbReference type="EMBL" id="AXZL01000072">
    <property type="protein sequence ID" value="ESE40335.1"/>
    <property type="molecule type" value="Genomic_DNA"/>
</dbReference>
<comment type="caution">
    <text evidence="1">The sequence shown here is derived from an EMBL/GenBank/DDBJ whole genome shotgun (WGS) entry which is preliminary data.</text>
</comment>
<dbReference type="Proteomes" id="UP000017548">
    <property type="component" value="Unassembled WGS sequence"/>
</dbReference>
<protein>
    <submittedName>
        <fullName evidence="1">Uncharacterized protein</fullName>
    </submittedName>
</protein>
<evidence type="ECO:0000313" key="1">
    <source>
        <dbReference type="EMBL" id="ESE40335.1"/>
    </source>
</evidence>
<keyword evidence="2" id="KW-1185">Reference proteome</keyword>
<evidence type="ECO:0000313" key="2">
    <source>
        <dbReference type="Proteomes" id="UP000017548"/>
    </source>
</evidence>